<accession>A0ACD3BH46</accession>
<dbReference type="EMBL" id="ML208259">
    <property type="protein sequence ID" value="TFK77530.1"/>
    <property type="molecule type" value="Genomic_DNA"/>
</dbReference>
<reference evidence="1 2" key="1">
    <citation type="journal article" date="2019" name="Nat. Ecol. Evol.">
        <title>Megaphylogeny resolves global patterns of mushroom evolution.</title>
        <authorList>
            <person name="Varga T."/>
            <person name="Krizsan K."/>
            <person name="Foldi C."/>
            <person name="Dima B."/>
            <person name="Sanchez-Garcia M."/>
            <person name="Sanchez-Ramirez S."/>
            <person name="Szollosi G.J."/>
            <person name="Szarkandi J.G."/>
            <person name="Papp V."/>
            <person name="Albert L."/>
            <person name="Andreopoulos W."/>
            <person name="Angelini C."/>
            <person name="Antonin V."/>
            <person name="Barry K.W."/>
            <person name="Bougher N.L."/>
            <person name="Buchanan P."/>
            <person name="Buyck B."/>
            <person name="Bense V."/>
            <person name="Catcheside P."/>
            <person name="Chovatia M."/>
            <person name="Cooper J."/>
            <person name="Damon W."/>
            <person name="Desjardin D."/>
            <person name="Finy P."/>
            <person name="Geml J."/>
            <person name="Haridas S."/>
            <person name="Hughes K."/>
            <person name="Justo A."/>
            <person name="Karasinski D."/>
            <person name="Kautmanova I."/>
            <person name="Kiss B."/>
            <person name="Kocsube S."/>
            <person name="Kotiranta H."/>
            <person name="LaButti K.M."/>
            <person name="Lechner B.E."/>
            <person name="Liimatainen K."/>
            <person name="Lipzen A."/>
            <person name="Lukacs Z."/>
            <person name="Mihaltcheva S."/>
            <person name="Morgado L.N."/>
            <person name="Niskanen T."/>
            <person name="Noordeloos M.E."/>
            <person name="Ohm R.A."/>
            <person name="Ortiz-Santana B."/>
            <person name="Ovrebo C."/>
            <person name="Racz N."/>
            <person name="Riley R."/>
            <person name="Savchenko A."/>
            <person name="Shiryaev A."/>
            <person name="Soop K."/>
            <person name="Spirin V."/>
            <person name="Szebenyi C."/>
            <person name="Tomsovsky M."/>
            <person name="Tulloss R.E."/>
            <person name="Uehling J."/>
            <person name="Grigoriev I.V."/>
            <person name="Vagvolgyi C."/>
            <person name="Papp T."/>
            <person name="Martin F.M."/>
            <person name="Miettinen O."/>
            <person name="Hibbett D.S."/>
            <person name="Nagy L.G."/>
        </authorList>
    </citation>
    <scope>NUCLEOTIDE SEQUENCE [LARGE SCALE GENOMIC DNA]</scope>
    <source>
        <strain evidence="1 2">NL-1719</strain>
    </source>
</reference>
<evidence type="ECO:0000313" key="2">
    <source>
        <dbReference type="Proteomes" id="UP000308600"/>
    </source>
</evidence>
<dbReference type="Proteomes" id="UP000308600">
    <property type="component" value="Unassembled WGS sequence"/>
</dbReference>
<gene>
    <name evidence="1" type="ORF">BDN72DRAFT_48367</name>
</gene>
<organism evidence="1 2">
    <name type="scientific">Pluteus cervinus</name>
    <dbReference type="NCBI Taxonomy" id="181527"/>
    <lineage>
        <taxon>Eukaryota</taxon>
        <taxon>Fungi</taxon>
        <taxon>Dikarya</taxon>
        <taxon>Basidiomycota</taxon>
        <taxon>Agaricomycotina</taxon>
        <taxon>Agaricomycetes</taxon>
        <taxon>Agaricomycetidae</taxon>
        <taxon>Agaricales</taxon>
        <taxon>Pluteineae</taxon>
        <taxon>Pluteaceae</taxon>
        <taxon>Pluteus</taxon>
    </lineage>
</organism>
<protein>
    <submittedName>
        <fullName evidence="1">Uncharacterized protein</fullName>
    </submittedName>
</protein>
<evidence type="ECO:0000313" key="1">
    <source>
        <dbReference type="EMBL" id="TFK77530.1"/>
    </source>
</evidence>
<keyword evidence="2" id="KW-1185">Reference proteome</keyword>
<name>A0ACD3BH46_9AGAR</name>
<sequence length="287" mass="31228">MDFETAKSSSSYLAPLDDNTFSYIEPGLDYLQYPPSPSYGVPMSLPTSGGSPTLAFNSLSLPNGMSDYTYGSPAASFTATTPTRPYTPPDGASISPPTLTYNLSAGELSSDTAPSSGRNSRGSGTHSPPHGVPYAATVPRSHRFNPMGVAANRPKTQHRRRASRDADSDDEDDDFQPQIPATADSRRETIRKQRIESEQRRRDELRDGYARLKDTLPASNQKSSKVSLLDRATSHLRYLDTVKEQLEIRLKTAEAEVHRLRNVNEALMLGTANSRHAAAAAGINPGF</sequence>
<proteinExistence type="predicted"/>